<dbReference type="GO" id="GO:0003906">
    <property type="term" value="F:DNA-(apurinic or apyrimidinic site) endonuclease activity"/>
    <property type="evidence" value="ECO:0007669"/>
    <property type="project" value="TreeGrafter"/>
</dbReference>
<dbReference type="SMART" id="SM00518">
    <property type="entry name" value="AP2Ec"/>
    <property type="match status" value="1"/>
</dbReference>
<dbReference type="InterPro" id="IPR013022">
    <property type="entry name" value="Xyl_isomerase-like_TIM-brl"/>
</dbReference>
<dbReference type="AlphaFoldDB" id="A0A401HAN0"/>
<dbReference type="PANTHER" id="PTHR21445">
    <property type="entry name" value="ENDONUCLEASE IV ENDODEOXYRIBONUCLEASE IV"/>
    <property type="match status" value="1"/>
</dbReference>
<keyword evidence="2" id="KW-0255">Endonuclease</keyword>
<feature type="domain" description="Xylose isomerase-like TIM barrel" evidence="1">
    <location>
        <begin position="29"/>
        <end position="268"/>
    </location>
</feature>
<dbReference type="InterPro" id="IPR036237">
    <property type="entry name" value="Xyl_isomerase-like_sf"/>
</dbReference>
<dbReference type="GO" id="GO:0003677">
    <property type="term" value="F:DNA binding"/>
    <property type="evidence" value="ECO:0007669"/>
    <property type="project" value="InterPro"/>
</dbReference>
<organism evidence="2 3">
    <name type="scientific">Aeropyrum pernix</name>
    <dbReference type="NCBI Taxonomy" id="56636"/>
    <lineage>
        <taxon>Archaea</taxon>
        <taxon>Thermoproteota</taxon>
        <taxon>Thermoprotei</taxon>
        <taxon>Desulfurococcales</taxon>
        <taxon>Desulfurococcaceae</taxon>
        <taxon>Aeropyrum</taxon>
    </lineage>
</organism>
<reference evidence="2 3" key="1">
    <citation type="submission" date="2017-02" db="EMBL/GenBank/DDBJ databases">
        <title>isolation and characterization of a novel temperate virus Aeropyrum globular virus 1 infecting hyperthermophilic archaeon Aeropyrum.</title>
        <authorList>
            <person name="Yumiya M."/>
            <person name="Yoshida T."/>
            <person name="Sako Y."/>
        </authorList>
    </citation>
    <scope>NUCLEOTIDE SEQUENCE [LARGE SCALE GENOMIC DNA]</scope>
    <source>
        <strain evidence="2 3">YK1-12-2013</strain>
    </source>
</reference>
<proteinExistence type="predicted"/>
<evidence type="ECO:0000313" key="3">
    <source>
        <dbReference type="Proteomes" id="UP000291213"/>
    </source>
</evidence>
<evidence type="ECO:0000259" key="1">
    <source>
        <dbReference type="Pfam" id="PF01261"/>
    </source>
</evidence>
<dbReference type="GO" id="GO:0008081">
    <property type="term" value="F:phosphoric diester hydrolase activity"/>
    <property type="evidence" value="ECO:0007669"/>
    <property type="project" value="TreeGrafter"/>
</dbReference>
<dbReference type="SUPFAM" id="SSF51658">
    <property type="entry name" value="Xylose isomerase-like"/>
    <property type="match status" value="1"/>
</dbReference>
<comment type="caution">
    <text evidence="2">The sequence shown here is derived from an EMBL/GenBank/DDBJ whole genome shotgun (WGS) entry which is preliminary data.</text>
</comment>
<keyword evidence="2" id="KW-0378">Hydrolase</keyword>
<dbReference type="GO" id="GO:0008270">
    <property type="term" value="F:zinc ion binding"/>
    <property type="evidence" value="ECO:0007669"/>
    <property type="project" value="InterPro"/>
</dbReference>
<dbReference type="Gene3D" id="3.20.20.150">
    <property type="entry name" value="Divalent-metal-dependent TIM barrel enzymes"/>
    <property type="match status" value="1"/>
</dbReference>
<dbReference type="Proteomes" id="UP000291213">
    <property type="component" value="Unassembled WGS sequence"/>
</dbReference>
<dbReference type="Pfam" id="PF01261">
    <property type="entry name" value="AP_endonuc_2"/>
    <property type="match status" value="1"/>
</dbReference>
<gene>
    <name evidence="2" type="ORF">apy_11470</name>
</gene>
<protein>
    <submittedName>
        <fullName evidence="2">Endonuclease IV</fullName>
    </submittedName>
</protein>
<dbReference type="CDD" id="cd00019">
    <property type="entry name" value="AP2Ec"/>
    <property type="match status" value="1"/>
</dbReference>
<dbReference type="GO" id="GO:0006284">
    <property type="term" value="P:base-excision repair"/>
    <property type="evidence" value="ECO:0007669"/>
    <property type="project" value="TreeGrafter"/>
</dbReference>
<evidence type="ECO:0000313" key="2">
    <source>
        <dbReference type="EMBL" id="GBF09422.1"/>
    </source>
</evidence>
<dbReference type="InterPro" id="IPR001719">
    <property type="entry name" value="AP_endonuc_2"/>
</dbReference>
<name>A0A401HAN0_AERPX</name>
<dbReference type="PANTHER" id="PTHR21445:SF0">
    <property type="entry name" value="APURINIC-APYRIMIDINIC ENDONUCLEASE"/>
    <property type="match status" value="1"/>
</dbReference>
<dbReference type="EMBL" id="BDMD01000066">
    <property type="protein sequence ID" value="GBF09422.1"/>
    <property type="molecule type" value="Genomic_DNA"/>
</dbReference>
<keyword evidence="2" id="KW-0540">Nuclease</keyword>
<sequence>MWVCGLGVIRFGPAGKPVEFKGDIVKVPEFLRSIGLDALEYEAVRGVRISEAKARRLGEAARENGVILSMHAPYYVNLSSPDDSVVERSIKRLYDSMIASEWMGSYAVVVHPGYYKGLKSREEAVKRVIEALNRLFESLPSWVKTPWIAPETMGKQSQVGSLEETVEICLNTPRCRPCVDWAHLYARAEGRFVTSVDQVVKAIEYIESNLGREAVNPLHTHFSKIEYGKGGERMHHTLQEEGYGPDWRIVCRAYRETGINAVVISESPILEKDALLMKSICKGEA</sequence>
<accession>A0A401HAN0</accession>